<dbReference type="InterPro" id="IPR010827">
    <property type="entry name" value="BamA/TamA_POTRA"/>
</dbReference>
<dbReference type="Pfam" id="PF07244">
    <property type="entry name" value="POTRA"/>
    <property type="match status" value="5"/>
</dbReference>
<comment type="subcellular location">
    <subcellularLocation>
        <location evidence="1">Membrane</location>
    </subcellularLocation>
</comment>
<evidence type="ECO:0000256" key="2">
    <source>
        <dbReference type="ARBA" id="ARBA00022452"/>
    </source>
</evidence>
<evidence type="ECO:0000256" key="3">
    <source>
        <dbReference type="ARBA" id="ARBA00022692"/>
    </source>
</evidence>
<reference evidence="9" key="1">
    <citation type="submission" date="2013-08" db="EMBL/GenBank/DDBJ databases">
        <authorList>
            <person name="Mendez C."/>
            <person name="Richter M."/>
            <person name="Ferrer M."/>
            <person name="Sanchez J."/>
        </authorList>
    </citation>
    <scope>NUCLEOTIDE SEQUENCE</scope>
</reference>
<evidence type="ECO:0000256" key="4">
    <source>
        <dbReference type="ARBA" id="ARBA00022729"/>
    </source>
</evidence>
<keyword evidence="5" id="KW-0677">Repeat</keyword>
<evidence type="ECO:0000256" key="1">
    <source>
        <dbReference type="ARBA" id="ARBA00004370"/>
    </source>
</evidence>
<dbReference type="PANTHER" id="PTHR12815">
    <property type="entry name" value="SORTING AND ASSEMBLY MACHINERY SAMM50 PROTEIN FAMILY MEMBER"/>
    <property type="match status" value="1"/>
</dbReference>
<feature type="domain" description="POTRA" evidence="8">
    <location>
        <begin position="163"/>
        <end position="251"/>
    </location>
</feature>
<dbReference type="AlphaFoldDB" id="T0YFV0"/>
<keyword evidence="3" id="KW-0812">Transmembrane</keyword>
<keyword evidence="7" id="KW-0998">Cell outer membrane</keyword>
<evidence type="ECO:0000313" key="9">
    <source>
        <dbReference type="EMBL" id="EQD34286.1"/>
    </source>
</evidence>
<proteinExistence type="inferred from homology"/>
<dbReference type="Pfam" id="PF01103">
    <property type="entry name" value="Omp85"/>
    <property type="match status" value="1"/>
</dbReference>
<dbReference type="PROSITE" id="PS51779">
    <property type="entry name" value="POTRA"/>
    <property type="match status" value="3"/>
</dbReference>
<reference evidence="9" key="2">
    <citation type="journal article" date="2014" name="ISME J.">
        <title>Microbial stratification in low pH oxic and suboxic macroscopic growths along an acid mine drainage.</title>
        <authorList>
            <person name="Mendez-Garcia C."/>
            <person name="Mesa V."/>
            <person name="Sprenger R.R."/>
            <person name="Richter M."/>
            <person name="Diez M.S."/>
            <person name="Solano J."/>
            <person name="Bargiela R."/>
            <person name="Golyshina O.V."/>
            <person name="Manteca A."/>
            <person name="Ramos J.L."/>
            <person name="Gallego J.R."/>
            <person name="Llorente I."/>
            <person name="Martins Dos Santos V.A."/>
            <person name="Jensen O.N."/>
            <person name="Pelaez A.I."/>
            <person name="Sanchez J."/>
            <person name="Ferrer M."/>
        </authorList>
    </citation>
    <scope>NUCLEOTIDE SEQUENCE</scope>
</reference>
<name>T0YFV0_9ZZZZ</name>
<dbReference type="InterPro" id="IPR000184">
    <property type="entry name" value="Bac_surfAg_D15"/>
</dbReference>
<protein>
    <submittedName>
        <fullName evidence="9">Surface antigen (D15)</fullName>
    </submittedName>
</protein>
<keyword evidence="6" id="KW-0472">Membrane</keyword>
<gene>
    <name evidence="9" type="ORF">B1B_17281</name>
</gene>
<organism evidence="9">
    <name type="scientific">mine drainage metagenome</name>
    <dbReference type="NCBI Taxonomy" id="410659"/>
    <lineage>
        <taxon>unclassified sequences</taxon>
        <taxon>metagenomes</taxon>
        <taxon>ecological metagenomes</taxon>
    </lineage>
</organism>
<feature type="domain" description="POTRA" evidence="8">
    <location>
        <begin position="12"/>
        <end position="79"/>
    </location>
</feature>
<evidence type="ECO:0000256" key="5">
    <source>
        <dbReference type="ARBA" id="ARBA00022737"/>
    </source>
</evidence>
<dbReference type="PANTHER" id="PTHR12815:SF23">
    <property type="entry name" value="OUTER MEMBRANE PROTEIN ASSEMBLY FACTOR BAMA"/>
    <property type="match status" value="1"/>
</dbReference>
<dbReference type="GO" id="GO:0051205">
    <property type="term" value="P:protein insertion into membrane"/>
    <property type="evidence" value="ECO:0007669"/>
    <property type="project" value="TreeGrafter"/>
</dbReference>
<keyword evidence="2" id="KW-1134">Transmembrane beta strand</keyword>
<evidence type="ECO:0000256" key="6">
    <source>
        <dbReference type="ARBA" id="ARBA00023136"/>
    </source>
</evidence>
<feature type="domain" description="POTRA" evidence="8">
    <location>
        <begin position="335"/>
        <end position="409"/>
    </location>
</feature>
<dbReference type="InterPro" id="IPR039910">
    <property type="entry name" value="D15-like"/>
</dbReference>
<evidence type="ECO:0000256" key="7">
    <source>
        <dbReference type="ARBA" id="ARBA00023237"/>
    </source>
</evidence>
<dbReference type="GO" id="GO:1990063">
    <property type="term" value="C:Bam protein complex"/>
    <property type="evidence" value="ECO:0007669"/>
    <property type="project" value="TreeGrafter"/>
</dbReference>
<sequence>MTSVSAKTQTSFKVRQIVFEGLHRISRGTALDYLPISVGERLDPSLIRSAIRALYRTGFFRSVTMLRHNHTLVVRVSERPSIARFSFVGNRAISKKDLRHALDQAGLIKGRIFDRSVLEEIRQSLFDQYYSHGKYGAEINTHIRHLSRNRVSIHVRVHEGQTARIRAINIVGNHHFSESTLRGLFKLQVPGWFTWLTGGDKYEREKLVGSLERLRSFYEDQGYANFHLNSVQVALSPTLRGVYITVNLHEGSIYRVTKVQLAGRLILPESVLMKKISVRPNRIFSMQTATASAQRITTLLGNEGYAFAKVKPIPELNHQARTATVIFFVRPGQRIYVHRIYFHGITGTNAKVFLENMRQLEGTWLSTRAVKLSKLLIQRLPFVKQVSIKPVRIPGSPDEVNVNVNVHERRSGTANIELGYGQGEGLVIGGQIALSNFLGSGRLLSLNANRYPYQTTYSVTYTNPYFNLNNVSETLSAFYDQSQGFNAYAQTFSTTSYGLSLSYSFPLSTFTSYYLGFTASHNNLLTNCSSPPIYFDFALNPANGHPYTVPSDCATPDGNTVLVDLPGTRYNDLELDTGLVYDDRNRYILATEGSRQKLGLQVGISPGQLHYYILNFHSQDHVPLFDGLGYALNAQVEMGKPYGNTPIYPVLLNFFGGGPYSVRGYQSYTLGPTTASGIPIGGAMLAYAQNSLILPQLFGHHMPGEAPSYQVSLFVDVGNVFAAPSDFSIHDLRASAGISLTWLTPLGAIRFSWAKPLNPKPTDRLSYFQFALGSYF</sequence>
<dbReference type="EMBL" id="AUZY01011541">
    <property type="protein sequence ID" value="EQD34286.1"/>
    <property type="molecule type" value="Genomic_DNA"/>
</dbReference>
<dbReference type="PIRSF" id="PIRSF006076">
    <property type="entry name" value="OM_assembly_OMP85"/>
    <property type="match status" value="1"/>
</dbReference>
<accession>T0YFV0</accession>
<dbReference type="InterPro" id="IPR034746">
    <property type="entry name" value="POTRA"/>
</dbReference>
<dbReference type="NCBIfam" id="TIGR03303">
    <property type="entry name" value="OM_YaeT"/>
    <property type="match status" value="1"/>
</dbReference>
<keyword evidence="4" id="KW-0732">Signal</keyword>
<evidence type="ECO:0000259" key="8">
    <source>
        <dbReference type="PROSITE" id="PS51779"/>
    </source>
</evidence>
<dbReference type="Gene3D" id="2.40.160.50">
    <property type="entry name" value="membrane protein fhac: a member of the omp85/tpsb transporter family"/>
    <property type="match status" value="1"/>
</dbReference>
<dbReference type="HAMAP" id="MF_01430">
    <property type="entry name" value="OM_assembly_BamA"/>
    <property type="match status" value="1"/>
</dbReference>
<comment type="caution">
    <text evidence="9">The sequence shown here is derived from an EMBL/GenBank/DDBJ whole genome shotgun (WGS) entry which is preliminary data.</text>
</comment>
<dbReference type="GO" id="GO:0043165">
    <property type="term" value="P:Gram-negative-bacterium-type cell outer membrane assembly"/>
    <property type="evidence" value="ECO:0007669"/>
    <property type="project" value="TreeGrafter"/>
</dbReference>
<dbReference type="Gene3D" id="3.10.20.310">
    <property type="entry name" value="membrane protein fhac"/>
    <property type="match status" value="5"/>
</dbReference>
<dbReference type="InterPro" id="IPR023707">
    <property type="entry name" value="OM_assembly_BamA"/>
</dbReference>